<dbReference type="InterPro" id="IPR018485">
    <property type="entry name" value="FGGY_C"/>
</dbReference>
<dbReference type="GO" id="GO:0016773">
    <property type="term" value="F:phosphotransferase activity, alcohol group as acceptor"/>
    <property type="evidence" value="ECO:0007669"/>
    <property type="project" value="InterPro"/>
</dbReference>
<protein>
    <submittedName>
        <fullName evidence="7">Carbohydrate kinase</fullName>
        <ecNumber evidence="7">2.7.1.53</ecNumber>
    </submittedName>
</protein>
<evidence type="ECO:0000256" key="3">
    <source>
        <dbReference type="ARBA" id="ARBA00022777"/>
    </source>
</evidence>
<dbReference type="GO" id="GO:0008744">
    <property type="term" value="F:L-xylulokinase activity"/>
    <property type="evidence" value="ECO:0007669"/>
    <property type="project" value="UniProtKB-EC"/>
</dbReference>
<name>A0A286TDP4_BIFBI</name>
<gene>
    <name evidence="7" type="ORF">BBJK_02005</name>
</gene>
<dbReference type="Pfam" id="PF02782">
    <property type="entry name" value="FGGY_C"/>
    <property type="match status" value="1"/>
</dbReference>
<dbReference type="Gene3D" id="3.30.420.40">
    <property type="match status" value="2"/>
</dbReference>
<dbReference type="Pfam" id="PF00370">
    <property type="entry name" value="FGGY_N"/>
    <property type="match status" value="1"/>
</dbReference>
<dbReference type="Proteomes" id="UP000262177">
    <property type="component" value="Chromosome"/>
</dbReference>
<dbReference type="SUPFAM" id="SSF53067">
    <property type="entry name" value="Actin-like ATPase domain"/>
    <property type="match status" value="2"/>
</dbReference>
<reference evidence="7 8" key="1">
    <citation type="journal article" date="2017" name="Biosci. Biotechnol. Biochem.">
        <title>Identification and characterization of a sulfoglycosidase from Bifidobacterium bifidum implicated in mucin glycan utilization.</title>
        <authorList>
            <person name="Katoh T."/>
            <person name="Maeshibu T."/>
            <person name="Kikkawa K."/>
            <person name="Gotoh A."/>
            <person name="Tomabechi Y."/>
            <person name="Nakamura M."/>
            <person name="Liao W.-H."/>
            <person name="Yamaguchi M."/>
            <person name="Ashida H."/>
            <person name="Yamamoto K."/>
            <person name="Katayama T."/>
        </authorList>
    </citation>
    <scope>NUCLEOTIDE SEQUENCE [LARGE SCALE GENOMIC DNA]</scope>
    <source>
        <strain evidence="7 8">JCM 7004</strain>
    </source>
</reference>
<dbReference type="PANTHER" id="PTHR43095:SF3">
    <property type="entry name" value="L-XYLULOSE_3-KETO-L-GULONATE KINASE"/>
    <property type="match status" value="1"/>
</dbReference>
<dbReference type="InterPro" id="IPR018484">
    <property type="entry name" value="FGGY_N"/>
</dbReference>
<keyword evidence="3 4" id="KW-0418">Kinase</keyword>
<dbReference type="PANTHER" id="PTHR43095">
    <property type="entry name" value="SUGAR KINASE"/>
    <property type="match status" value="1"/>
</dbReference>
<evidence type="ECO:0000313" key="7">
    <source>
        <dbReference type="EMBL" id="BBA48369.1"/>
    </source>
</evidence>
<dbReference type="InterPro" id="IPR018483">
    <property type="entry name" value="Carb_kinase_FGGY_CS"/>
</dbReference>
<evidence type="ECO:0000256" key="1">
    <source>
        <dbReference type="ARBA" id="ARBA00009156"/>
    </source>
</evidence>
<accession>A0A286TDP4</accession>
<dbReference type="CDD" id="cd07802">
    <property type="entry name" value="ASKHA_NBD_FGGY_EcLyxK-like"/>
    <property type="match status" value="1"/>
</dbReference>
<dbReference type="InterPro" id="IPR043129">
    <property type="entry name" value="ATPase_NBD"/>
</dbReference>
<dbReference type="EMBL" id="AP018131">
    <property type="protein sequence ID" value="BBA48369.1"/>
    <property type="molecule type" value="Genomic_DNA"/>
</dbReference>
<feature type="domain" description="Carbohydrate kinase FGGY N-terminal" evidence="5">
    <location>
        <begin position="9"/>
        <end position="250"/>
    </location>
</feature>
<evidence type="ECO:0000259" key="6">
    <source>
        <dbReference type="Pfam" id="PF02782"/>
    </source>
</evidence>
<evidence type="ECO:0000256" key="4">
    <source>
        <dbReference type="RuleBase" id="RU003733"/>
    </source>
</evidence>
<sequence length="507" mass="54950">MTNATKHFLTIDNGGTNTKVIIVDQDGRQLSVSSFPTDAIERRPGFREVNPGQMWRDIGKAVKAALESAGLDGSQIDGVVPVGHGKGLYVLGKDGKPFMDGILSSDSRAADLANEFESRVAEIYPISHQHVMVMQFPVLLRWLKDNEPEQYARIGHVLSNKDFIRHFLTGEILEERGDASGNNLVNLETGEYDGRLFDFFGIPEMLECMPKLVSATDRCGSITAEAAANTGLAEGTPVYAGLFDIDACALATGVLSDDIFSITAGTWNINVFPSKTMAPLDGGCMNSVFPTGNTLVEASSPTSAGNLDYVLRMMTADGSKAASYDELGAMLERTDAKYTDVLFFPFLYGSNVNLDAEGAFIGLRSSSERDQLLRAVYEGVVFAHRHHVEQLLRVLGHKPKAIRISGGVCNSDPWVQMFADVLNLPVETVAVTELGGLGGAMCAAVGSGLYGSFQEAFDNMSKLAKRFEPHADQTAVYDRKFEAYEALLTALDGGWAALRDMQNSLER</sequence>
<dbReference type="EC" id="2.7.1.53" evidence="7"/>
<evidence type="ECO:0000256" key="2">
    <source>
        <dbReference type="ARBA" id="ARBA00022679"/>
    </source>
</evidence>
<dbReference type="PROSITE" id="PS00445">
    <property type="entry name" value="FGGY_KINASES_2"/>
    <property type="match status" value="1"/>
</dbReference>
<dbReference type="InterPro" id="IPR050406">
    <property type="entry name" value="FGGY_Carb_Kinase"/>
</dbReference>
<feature type="domain" description="Carbohydrate kinase FGGY C-terminal" evidence="6">
    <location>
        <begin position="261"/>
        <end position="446"/>
    </location>
</feature>
<evidence type="ECO:0000313" key="8">
    <source>
        <dbReference type="Proteomes" id="UP000262177"/>
    </source>
</evidence>
<organism evidence="7 8">
    <name type="scientific">Bifidobacterium bifidum LMG 13195</name>
    <dbReference type="NCBI Taxonomy" id="1207542"/>
    <lineage>
        <taxon>Bacteria</taxon>
        <taxon>Bacillati</taxon>
        <taxon>Actinomycetota</taxon>
        <taxon>Actinomycetes</taxon>
        <taxon>Bifidobacteriales</taxon>
        <taxon>Bifidobacteriaceae</taxon>
        <taxon>Bifidobacterium</taxon>
    </lineage>
</organism>
<comment type="similarity">
    <text evidence="1 4">Belongs to the FGGY kinase family.</text>
</comment>
<keyword evidence="2 4" id="KW-0808">Transferase</keyword>
<dbReference type="InterPro" id="IPR000577">
    <property type="entry name" value="Carb_kinase_FGGY"/>
</dbReference>
<proteinExistence type="inferred from homology"/>
<evidence type="ECO:0000259" key="5">
    <source>
        <dbReference type="Pfam" id="PF00370"/>
    </source>
</evidence>
<dbReference type="AlphaFoldDB" id="A0A286TDP4"/>
<dbReference type="PIRSF" id="PIRSF000538">
    <property type="entry name" value="GlpK"/>
    <property type="match status" value="1"/>
</dbReference>